<dbReference type="Proteomes" id="UP000799767">
    <property type="component" value="Unassembled WGS sequence"/>
</dbReference>
<evidence type="ECO:0000256" key="8">
    <source>
        <dbReference type="SAM" id="MobiDB-lite"/>
    </source>
</evidence>
<evidence type="ECO:0000256" key="1">
    <source>
        <dbReference type="ARBA" id="ARBA00004173"/>
    </source>
</evidence>
<dbReference type="Gene3D" id="3.40.50.150">
    <property type="entry name" value="Vaccinia Virus protein VP39"/>
    <property type="match status" value="1"/>
</dbReference>
<dbReference type="RefSeq" id="XP_033588077.1">
    <property type="nucleotide sequence ID" value="XM_033737472.1"/>
</dbReference>
<evidence type="ECO:0000256" key="5">
    <source>
        <dbReference type="ARBA" id="ARBA00022691"/>
    </source>
</evidence>
<protein>
    <recommendedName>
        <fullName evidence="2">Mitochondrial transcription factor 1</fullName>
    </recommendedName>
</protein>
<evidence type="ECO:0000256" key="2">
    <source>
        <dbReference type="ARBA" id="ARBA00013836"/>
    </source>
</evidence>
<dbReference type="PANTHER" id="PTHR11727:SF17">
    <property type="entry name" value="DIMETHYLADENOSINE TRANSFERASE 1, MITOCHONDRIAL"/>
    <property type="match status" value="1"/>
</dbReference>
<dbReference type="InterPro" id="IPR023165">
    <property type="entry name" value="rRNA_Ade_diMease-like_C"/>
</dbReference>
<evidence type="ECO:0000256" key="6">
    <source>
        <dbReference type="ARBA" id="ARBA00022884"/>
    </source>
</evidence>
<dbReference type="GO" id="GO:0032259">
    <property type="term" value="P:methylation"/>
    <property type="evidence" value="ECO:0007669"/>
    <property type="project" value="UniProtKB-KW"/>
</dbReference>
<organism evidence="9 10">
    <name type="scientific">Neohortaea acidophila</name>
    <dbReference type="NCBI Taxonomy" id="245834"/>
    <lineage>
        <taxon>Eukaryota</taxon>
        <taxon>Fungi</taxon>
        <taxon>Dikarya</taxon>
        <taxon>Ascomycota</taxon>
        <taxon>Pezizomycotina</taxon>
        <taxon>Dothideomycetes</taxon>
        <taxon>Dothideomycetidae</taxon>
        <taxon>Mycosphaerellales</taxon>
        <taxon>Teratosphaeriaceae</taxon>
        <taxon>Neohortaea</taxon>
    </lineage>
</organism>
<dbReference type="Gene3D" id="1.10.8.100">
    <property type="entry name" value="Ribosomal RNA adenine dimethylase-like, domain 2"/>
    <property type="match status" value="1"/>
</dbReference>
<evidence type="ECO:0000313" key="9">
    <source>
        <dbReference type="EMBL" id="KAF2481507.1"/>
    </source>
</evidence>
<name>A0A6A6PQI4_9PEZI</name>
<dbReference type="GO" id="GO:0034245">
    <property type="term" value="C:mitochondrial DNA-directed RNA polymerase complex"/>
    <property type="evidence" value="ECO:0007669"/>
    <property type="project" value="TreeGrafter"/>
</dbReference>
<dbReference type="InterPro" id="IPR001737">
    <property type="entry name" value="KsgA/Erm"/>
</dbReference>
<keyword evidence="5" id="KW-0949">S-adenosyl-L-methionine</keyword>
<dbReference type="GO" id="GO:0034246">
    <property type="term" value="F:mitochondrial transcription factor activity"/>
    <property type="evidence" value="ECO:0007669"/>
    <property type="project" value="TreeGrafter"/>
</dbReference>
<evidence type="ECO:0000256" key="4">
    <source>
        <dbReference type="ARBA" id="ARBA00022679"/>
    </source>
</evidence>
<dbReference type="OrthoDB" id="16079at2759"/>
<gene>
    <name evidence="9" type="ORF">BDY17DRAFT_326193</name>
</gene>
<dbReference type="GO" id="GO:0006391">
    <property type="term" value="P:transcription initiation at mitochondrial promoter"/>
    <property type="evidence" value="ECO:0007669"/>
    <property type="project" value="TreeGrafter"/>
</dbReference>
<keyword evidence="4" id="KW-0808">Transferase</keyword>
<comment type="function">
    <text evidence="7">Mitochondrial transcription factor that confers selective promoter recognition on the core subunit of the yeast mitochondrial RNA polymerase. Interacts with DNA in a non-specific manner.</text>
</comment>
<dbReference type="PANTHER" id="PTHR11727">
    <property type="entry name" value="DIMETHYLADENOSINE TRANSFERASE"/>
    <property type="match status" value="1"/>
</dbReference>
<comment type="subcellular location">
    <subcellularLocation>
        <location evidence="1">Mitochondrion</location>
    </subcellularLocation>
</comment>
<dbReference type="GO" id="GO:0008168">
    <property type="term" value="F:methyltransferase activity"/>
    <property type="evidence" value="ECO:0007669"/>
    <property type="project" value="UniProtKB-KW"/>
</dbReference>
<dbReference type="GeneID" id="54478474"/>
<evidence type="ECO:0000256" key="3">
    <source>
        <dbReference type="ARBA" id="ARBA00022603"/>
    </source>
</evidence>
<keyword evidence="3" id="KW-0489">Methyltransferase</keyword>
<keyword evidence="10" id="KW-1185">Reference proteome</keyword>
<reference evidence="9" key="1">
    <citation type="journal article" date="2020" name="Stud. Mycol.">
        <title>101 Dothideomycetes genomes: a test case for predicting lifestyles and emergence of pathogens.</title>
        <authorList>
            <person name="Haridas S."/>
            <person name="Albert R."/>
            <person name="Binder M."/>
            <person name="Bloem J."/>
            <person name="Labutti K."/>
            <person name="Salamov A."/>
            <person name="Andreopoulos B."/>
            <person name="Baker S."/>
            <person name="Barry K."/>
            <person name="Bills G."/>
            <person name="Bluhm B."/>
            <person name="Cannon C."/>
            <person name="Castanera R."/>
            <person name="Culley D."/>
            <person name="Daum C."/>
            <person name="Ezra D."/>
            <person name="Gonzalez J."/>
            <person name="Henrissat B."/>
            <person name="Kuo A."/>
            <person name="Liang C."/>
            <person name="Lipzen A."/>
            <person name="Lutzoni F."/>
            <person name="Magnuson J."/>
            <person name="Mondo S."/>
            <person name="Nolan M."/>
            <person name="Ohm R."/>
            <person name="Pangilinan J."/>
            <person name="Park H.-J."/>
            <person name="Ramirez L."/>
            <person name="Alfaro M."/>
            <person name="Sun H."/>
            <person name="Tritt A."/>
            <person name="Yoshinaga Y."/>
            <person name="Zwiers L.-H."/>
            <person name="Turgeon B."/>
            <person name="Goodwin S."/>
            <person name="Spatafora J."/>
            <person name="Crous P."/>
            <person name="Grigoriev I."/>
        </authorList>
    </citation>
    <scope>NUCLEOTIDE SEQUENCE</scope>
    <source>
        <strain evidence="9">CBS 113389</strain>
    </source>
</reference>
<evidence type="ECO:0000313" key="10">
    <source>
        <dbReference type="Proteomes" id="UP000799767"/>
    </source>
</evidence>
<keyword evidence="6" id="KW-0694">RNA-binding</keyword>
<feature type="region of interest" description="Disordered" evidence="8">
    <location>
        <begin position="629"/>
        <end position="650"/>
    </location>
</feature>
<dbReference type="AlphaFoldDB" id="A0A6A6PQI4"/>
<dbReference type="InterPro" id="IPR029063">
    <property type="entry name" value="SAM-dependent_MTases_sf"/>
</dbReference>
<dbReference type="EMBL" id="MU001638">
    <property type="protein sequence ID" value="KAF2481507.1"/>
    <property type="molecule type" value="Genomic_DNA"/>
</dbReference>
<sequence>MPPSSLEHDFDSPRHPFLSRRAHQSALLVKLMVGVGKAGRHDAHALVKQLVGVTPVIRRVAKSRINPRIPMPRVDVVSESLCDDVISYLAPTLEKHKGCTLVDLQPGACLFSSKLHDFLQPKWHLLIEPDDHYYRPFIKPLLDRPGSTYRYTQLNIHHQSSYWHEFSRILRDPKLLPPRTPLPQGDPNRRLLDPNVLIIGNLARETRAKTGTHSVQQAPMLLREFSLHALANQFFHEAGLVRMLFWLPEKFKPDIFSLVPWTRNGFNVALDMGLHMSEVASVQSTEAVYQSRSKVYARRTRSKELVASNARHVAEKMREAGMVVPAGRDAQVIDQAGSAPSKRANLLSSLQKIAATPTELRKTIDQTRTRLRELWPAARAKHQTKAVTLTYPQVQPAVDDYGKGLPGNKLNWWRSKILIDIGLSMINIEAGFKAIEESVKSSPELYDLRSEIFALDSEFVDICGKVAVRTRSCVSDLLEDQIAFFQHPPLLNVDQRAYEPLQAQPSDFWPSQNNLALFDFVPKGRDLSVPDLASTDEVVRFCADFVQEIMSHKTRSLPRALDVVGVNAAKDLIPMVPAITDPRKGGRLNPHSLRARMVTAEMLEGLVKAYFEWPFRPVSWELALAESAGGHAEAEAEGDDAEVDEKPESS</sequence>
<dbReference type="GO" id="GO:0003723">
    <property type="term" value="F:RNA binding"/>
    <property type="evidence" value="ECO:0007669"/>
    <property type="project" value="UniProtKB-KW"/>
</dbReference>
<accession>A0A6A6PQI4</accession>
<dbReference type="GO" id="GO:0005759">
    <property type="term" value="C:mitochondrial matrix"/>
    <property type="evidence" value="ECO:0007669"/>
    <property type="project" value="TreeGrafter"/>
</dbReference>
<proteinExistence type="predicted"/>
<evidence type="ECO:0000256" key="7">
    <source>
        <dbReference type="ARBA" id="ARBA00024915"/>
    </source>
</evidence>